<sequence>MSFQKEASATRSPAAVGTGTRASRSSVRWRLFILLLVLVTVNYVDRGSISVALPIIQKEFGLTPELVGLLLSAFFWTYAFMQVPVGWLIDRFGPRKVVTASCIGWGAATAASGLAGGFLSMFIARMGIGVTEAGVMPAGGKLNALWMHSKERGRGATILDAGAPLGAGVGGILITWLISAFGGWRMSFIIAGIATVTLGAFIWWYVRDNPRQHRAVNDAEAEYIEASHAAEDAAAEAGGSTARRGLLPYLRFRSFWAMCFGWLGFNGVFYGLLTWGPLYLAQAKHFNLNTIGWSTFVIFGAGFVGEILGGSLADRLRAKGYGANVVMRSLLGASSVIVTAGLVGVTIVGDPVTAVVLLSVVLFFLRWVGLFWAVPATLGGRTNAGVLGGAMNLSGNIAGFVTPIAVGFIVGATGGYTGALLYFVGSAIVMAASVLVLDYSKRLPV</sequence>
<evidence type="ECO:0000313" key="9">
    <source>
        <dbReference type="Proteomes" id="UP001304769"/>
    </source>
</evidence>
<dbReference type="InterPro" id="IPR011701">
    <property type="entry name" value="MFS"/>
</dbReference>
<keyword evidence="2" id="KW-1003">Cell membrane</keyword>
<evidence type="ECO:0000256" key="1">
    <source>
        <dbReference type="ARBA" id="ARBA00004651"/>
    </source>
</evidence>
<reference evidence="8 9" key="1">
    <citation type="submission" date="2023-12" db="EMBL/GenBank/DDBJ databases">
        <title>Sinomonas terricola sp. nov, isolated from litchi orchard soil in Guangdong, PR China.</title>
        <authorList>
            <person name="Jiaxin W."/>
            <person name="Yang Z."/>
            <person name="Honghui Z."/>
        </authorList>
    </citation>
    <scope>NUCLEOTIDE SEQUENCE [LARGE SCALE GENOMIC DNA]</scope>
    <source>
        <strain evidence="8 9">JGH33</strain>
    </source>
</reference>
<proteinExistence type="predicted"/>
<accession>A0ABU5T139</accession>
<feature type="transmembrane region" description="Helical" evidence="6">
    <location>
        <begin position="157"/>
        <end position="178"/>
    </location>
</feature>
<dbReference type="CDD" id="cd17319">
    <property type="entry name" value="MFS_ExuT_GudP_like"/>
    <property type="match status" value="1"/>
</dbReference>
<comment type="caution">
    <text evidence="8">The sequence shown here is derived from an EMBL/GenBank/DDBJ whole genome shotgun (WGS) entry which is preliminary data.</text>
</comment>
<keyword evidence="9" id="KW-1185">Reference proteome</keyword>
<evidence type="ECO:0000256" key="4">
    <source>
        <dbReference type="ARBA" id="ARBA00022989"/>
    </source>
</evidence>
<evidence type="ECO:0000256" key="2">
    <source>
        <dbReference type="ARBA" id="ARBA00022475"/>
    </source>
</evidence>
<dbReference type="Pfam" id="PF07690">
    <property type="entry name" value="MFS_1"/>
    <property type="match status" value="1"/>
</dbReference>
<keyword evidence="4 6" id="KW-1133">Transmembrane helix</keyword>
<feature type="domain" description="Major facilitator superfamily (MFS) profile" evidence="7">
    <location>
        <begin position="31"/>
        <end position="444"/>
    </location>
</feature>
<feature type="transmembrane region" description="Helical" evidence="6">
    <location>
        <begin position="325"/>
        <end position="348"/>
    </location>
</feature>
<dbReference type="SUPFAM" id="SSF103473">
    <property type="entry name" value="MFS general substrate transporter"/>
    <property type="match status" value="1"/>
</dbReference>
<dbReference type="EMBL" id="JAYGGQ010000001">
    <property type="protein sequence ID" value="MEA5453378.1"/>
    <property type="molecule type" value="Genomic_DNA"/>
</dbReference>
<evidence type="ECO:0000256" key="6">
    <source>
        <dbReference type="SAM" id="Phobius"/>
    </source>
</evidence>
<feature type="transmembrane region" description="Helical" evidence="6">
    <location>
        <begin position="386"/>
        <end position="410"/>
    </location>
</feature>
<dbReference type="InterPro" id="IPR036259">
    <property type="entry name" value="MFS_trans_sf"/>
</dbReference>
<feature type="transmembrane region" description="Helical" evidence="6">
    <location>
        <begin position="66"/>
        <end position="85"/>
    </location>
</feature>
<evidence type="ECO:0000256" key="3">
    <source>
        <dbReference type="ARBA" id="ARBA00022692"/>
    </source>
</evidence>
<feature type="transmembrane region" description="Helical" evidence="6">
    <location>
        <begin position="254"/>
        <end position="273"/>
    </location>
</feature>
<dbReference type="PIRSF" id="PIRSF002808">
    <property type="entry name" value="Hexose_phosphate_transp"/>
    <property type="match status" value="1"/>
</dbReference>
<feature type="transmembrane region" description="Helical" evidence="6">
    <location>
        <begin position="354"/>
        <end position="374"/>
    </location>
</feature>
<dbReference type="Gene3D" id="1.20.1250.20">
    <property type="entry name" value="MFS general substrate transporter like domains"/>
    <property type="match status" value="2"/>
</dbReference>
<dbReference type="InterPro" id="IPR050382">
    <property type="entry name" value="MFS_Na/Anion_cotransporter"/>
</dbReference>
<feature type="transmembrane region" description="Helical" evidence="6">
    <location>
        <begin position="97"/>
        <end position="119"/>
    </location>
</feature>
<dbReference type="InterPro" id="IPR000849">
    <property type="entry name" value="Sugar_P_transporter"/>
</dbReference>
<feature type="transmembrane region" description="Helical" evidence="6">
    <location>
        <begin position="184"/>
        <end position="206"/>
    </location>
</feature>
<dbReference type="RefSeq" id="WP_323277142.1">
    <property type="nucleotide sequence ID" value="NZ_JAYGGQ010000001.1"/>
</dbReference>
<dbReference type="PANTHER" id="PTHR11662">
    <property type="entry name" value="SOLUTE CARRIER FAMILY 17"/>
    <property type="match status" value="1"/>
</dbReference>
<comment type="subcellular location">
    <subcellularLocation>
        <location evidence="1">Cell membrane</location>
        <topology evidence="1">Multi-pass membrane protein</topology>
    </subcellularLocation>
</comment>
<feature type="transmembrane region" description="Helical" evidence="6">
    <location>
        <begin position="27"/>
        <end position="45"/>
    </location>
</feature>
<evidence type="ECO:0000259" key="7">
    <source>
        <dbReference type="PROSITE" id="PS50850"/>
    </source>
</evidence>
<gene>
    <name evidence="8" type="ORF">SPF06_01460</name>
</gene>
<dbReference type="InterPro" id="IPR020846">
    <property type="entry name" value="MFS_dom"/>
</dbReference>
<feature type="transmembrane region" description="Helical" evidence="6">
    <location>
        <begin position="293"/>
        <end position="313"/>
    </location>
</feature>
<name>A0ABU5T139_9MICC</name>
<keyword evidence="3 6" id="KW-0812">Transmembrane</keyword>
<protein>
    <submittedName>
        <fullName evidence="8">MFS transporter</fullName>
    </submittedName>
</protein>
<dbReference type="Proteomes" id="UP001304769">
    <property type="component" value="Unassembled WGS sequence"/>
</dbReference>
<keyword evidence="5 6" id="KW-0472">Membrane</keyword>
<dbReference type="PANTHER" id="PTHR11662:SF399">
    <property type="entry name" value="FI19708P1-RELATED"/>
    <property type="match status" value="1"/>
</dbReference>
<dbReference type="PROSITE" id="PS50850">
    <property type="entry name" value="MFS"/>
    <property type="match status" value="1"/>
</dbReference>
<feature type="transmembrane region" description="Helical" evidence="6">
    <location>
        <begin position="416"/>
        <end position="437"/>
    </location>
</feature>
<evidence type="ECO:0000313" key="8">
    <source>
        <dbReference type="EMBL" id="MEA5453378.1"/>
    </source>
</evidence>
<organism evidence="8 9">
    <name type="scientific">Sinomonas terricola</name>
    <dbReference type="NCBI Taxonomy" id="3110330"/>
    <lineage>
        <taxon>Bacteria</taxon>
        <taxon>Bacillati</taxon>
        <taxon>Actinomycetota</taxon>
        <taxon>Actinomycetes</taxon>
        <taxon>Micrococcales</taxon>
        <taxon>Micrococcaceae</taxon>
        <taxon>Sinomonas</taxon>
    </lineage>
</organism>
<evidence type="ECO:0000256" key="5">
    <source>
        <dbReference type="ARBA" id="ARBA00023136"/>
    </source>
</evidence>